<dbReference type="UniPathway" id="UPA01057">
    <property type="reaction ID" value="UER00900"/>
</dbReference>
<dbReference type="InterPro" id="IPR000639">
    <property type="entry name" value="Epox_hydrolase-like"/>
</dbReference>
<dbReference type="PANTHER" id="PTHR42916">
    <property type="entry name" value="2-SUCCINYL-5-ENOLPYRUVYL-6-HYDROXY-3-CYCLOHEXENE-1-CARBOXYLATE SYNTHASE"/>
    <property type="match status" value="1"/>
</dbReference>
<comment type="similarity">
    <text evidence="3">Belongs to the AB hydrolase superfamily. MenH family.</text>
</comment>
<name>A0A451AL19_9GAMM</name>
<evidence type="ECO:0000259" key="5">
    <source>
        <dbReference type="Pfam" id="PF00561"/>
    </source>
</evidence>
<sequence length="284" mass="32063">MMSATKIITLAFESLGSSDRPTLIWLHGFLGAGRDWRPIAKRLPDYHHVMLDLPGHGESIHRQPETIFSFPGAARAIMATLEQPGLDTVTLIGYSMGARLALYLALRFPLRIRGLVMEGGSPGLRTEAERDERRQRDRETRHALQCQPMTEFLNAWYDQPLFHSLRNHPELLRRLRASRCNNDISGLCRAHEGLGIATQPDLWPELPRLSMPTLSIVGEQDDKYGAIARAMQSRSACIKMVTVPKCGHNTHVEDPKTFARLLSAWLAEKLVTFPENPEQNDQKI</sequence>
<dbReference type="Pfam" id="PF00561">
    <property type="entry name" value="Abhydrolase_1"/>
    <property type="match status" value="1"/>
</dbReference>
<dbReference type="EMBL" id="CAADGD010000100">
    <property type="protein sequence ID" value="VFK72187.1"/>
    <property type="molecule type" value="Genomic_DNA"/>
</dbReference>
<dbReference type="InterPro" id="IPR000073">
    <property type="entry name" value="AB_hydrolase_1"/>
</dbReference>
<dbReference type="EMBL" id="CAADFZ010000105">
    <property type="protein sequence ID" value="VFK66718.1"/>
    <property type="molecule type" value="Genomic_DNA"/>
</dbReference>
<feature type="compositionally biased region" description="Basic and acidic residues" evidence="4">
    <location>
        <begin position="126"/>
        <end position="140"/>
    </location>
</feature>
<dbReference type="GO" id="GO:0009234">
    <property type="term" value="P:menaquinone biosynthetic process"/>
    <property type="evidence" value="ECO:0007669"/>
    <property type="project" value="UniProtKB-UniRule"/>
</dbReference>
<dbReference type="UniPathway" id="UPA00079"/>
<evidence type="ECO:0000256" key="4">
    <source>
        <dbReference type="SAM" id="MobiDB-lite"/>
    </source>
</evidence>
<gene>
    <name evidence="3" type="primary">menH</name>
    <name evidence="6" type="ORF">BECKUNK1418G_GA0071005_110511</name>
    <name evidence="7" type="ORF">BECKUNK1418H_GA0071006_110011</name>
</gene>
<dbReference type="SUPFAM" id="SSF53474">
    <property type="entry name" value="alpha/beta-Hydrolases"/>
    <property type="match status" value="1"/>
</dbReference>
<keyword evidence="1 3" id="KW-0474">Menaquinone biosynthesis</keyword>
<keyword evidence="2 3" id="KW-0456">Lyase</keyword>
<evidence type="ECO:0000256" key="1">
    <source>
        <dbReference type="ARBA" id="ARBA00022428"/>
    </source>
</evidence>
<evidence type="ECO:0000256" key="2">
    <source>
        <dbReference type="ARBA" id="ARBA00023239"/>
    </source>
</evidence>
<dbReference type="Gene3D" id="3.40.50.1820">
    <property type="entry name" value="alpha/beta hydrolase"/>
    <property type="match status" value="1"/>
</dbReference>
<dbReference type="GO" id="GO:0070205">
    <property type="term" value="F:2-succinyl-6-hydroxy-2,4-cyclohexadiene-1-carboxylate synthase activity"/>
    <property type="evidence" value="ECO:0007669"/>
    <property type="project" value="UniProtKB-UniRule"/>
</dbReference>
<dbReference type="PANTHER" id="PTHR42916:SF1">
    <property type="entry name" value="PROTEIN PHYLLO, CHLOROPLASTIC"/>
    <property type="match status" value="1"/>
</dbReference>
<dbReference type="PRINTS" id="PR00412">
    <property type="entry name" value="EPOXHYDRLASE"/>
</dbReference>
<dbReference type="NCBIfam" id="TIGR03695">
    <property type="entry name" value="menH_SHCHC"/>
    <property type="match status" value="1"/>
</dbReference>
<feature type="domain" description="AB hydrolase-1" evidence="5">
    <location>
        <begin position="21"/>
        <end position="255"/>
    </location>
</feature>
<comment type="pathway">
    <text evidence="3">Quinol/quinone metabolism; menaquinone biosynthesis.</text>
</comment>
<reference evidence="6" key="1">
    <citation type="submission" date="2019-02" db="EMBL/GenBank/DDBJ databases">
        <authorList>
            <person name="Gruber-Vodicka R. H."/>
            <person name="Seah K. B. B."/>
        </authorList>
    </citation>
    <scope>NUCLEOTIDE SEQUENCE</scope>
    <source>
        <strain evidence="7">BECK_BY19</strain>
        <strain evidence="6">BECK_BY8</strain>
    </source>
</reference>
<dbReference type="InterPro" id="IPR029058">
    <property type="entry name" value="AB_hydrolase_fold"/>
</dbReference>
<comment type="pathway">
    <text evidence="3">Quinol/quinone metabolism; 1,4-dihydroxy-2-naphthoate biosynthesis; 1,4-dihydroxy-2-naphthoate from chorismate: step 3/7.</text>
</comment>
<feature type="region of interest" description="Disordered" evidence="4">
    <location>
        <begin position="121"/>
        <end position="140"/>
    </location>
</feature>
<dbReference type="InterPro" id="IPR022485">
    <property type="entry name" value="SHCHC_synthase_MenH"/>
</dbReference>
<organism evidence="6">
    <name type="scientific">Candidatus Kentrum sp. UNK</name>
    <dbReference type="NCBI Taxonomy" id="2126344"/>
    <lineage>
        <taxon>Bacteria</taxon>
        <taxon>Pseudomonadati</taxon>
        <taxon>Pseudomonadota</taxon>
        <taxon>Gammaproteobacteria</taxon>
        <taxon>Candidatus Kentrum</taxon>
    </lineage>
</organism>
<comment type="subunit">
    <text evidence="3">Monomer.</text>
</comment>
<dbReference type="AlphaFoldDB" id="A0A451AL19"/>
<evidence type="ECO:0000313" key="6">
    <source>
        <dbReference type="EMBL" id="VFK66718.1"/>
    </source>
</evidence>
<dbReference type="EC" id="4.2.99.20" evidence="3"/>
<proteinExistence type="inferred from homology"/>
<comment type="catalytic activity">
    <reaction evidence="3">
        <text>5-enolpyruvoyl-6-hydroxy-2-succinyl-cyclohex-3-ene-1-carboxylate = (1R,6R)-6-hydroxy-2-succinyl-cyclohexa-2,4-diene-1-carboxylate + pyruvate</text>
        <dbReference type="Rhea" id="RHEA:25597"/>
        <dbReference type="ChEBI" id="CHEBI:15361"/>
        <dbReference type="ChEBI" id="CHEBI:58689"/>
        <dbReference type="ChEBI" id="CHEBI:58818"/>
        <dbReference type="EC" id="4.2.99.20"/>
    </reaction>
</comment>
<dbReference type="PRINTS" id="PR00111">
    <property type="entry name" value="ABHYDROLASE"/>
</dbReference>
<comment type="function">
    <text evidence="3">Catalyzes a proton abstraction reaction that results in 2,5-elimination of pyruvate from 2-succinyl-5-enolpyruvyl-6-hydroxy-3-cyclohexene-1-carboxylate (SEPHCHC) and the formation of 2-succinyl-6-hydroxy-2,4-cyclohexadiene-1-carboxylate (SHCHC).</text>
</comment>
<dbReference type="HAMAP" id="MF_01660">
    <property type="entry name" value="MenH"/>
    <property type="match status" value="1"/>
</dbReference>
<accession>A0A451AL19</accession>
<evidence type="ECO:0000256" key="3">
    <source>
        <dbReference type="HAMAP-Rule" id="MF_01660"/>
    </source>
</evidence>
<evidence type="ECO:0000313" key="7">
    <source>
        <dbReference type="EMBL" id="VFK72187.1"/>
    </source>
</evidence>
<protein>
    <recommendedName>
        <fullName evidence="3">Putative 2-succinyl-6-hydroxy-2,4-cyclohexadiene-1-carboxylate synthase</fullName>
        <shortName evidence="3">SHCHC synthase</shortName>
        <ecNumber evidence="3">4.2.99.20</ecNumber>
    </recommendedName>
</protein>